<accession>A0A2G4RFP2</accession>
<dbReference type="RefSeq" id="WP_099540230.1">
    <property type="nucleotide sequence ID" value="NZ_PEBQ01000010.1"/>
</dbReference>
<dbReference type="Proteomes" id="UP000228751">
    <property type="component" value="Unassembled WGS sequence"/>
</dbReference>
<feature type="transmembrane region" description="Helical" evidence="1">
    <location>
        <begin position="201"/>
        <end position="223"/>
    </location>
</feature>
<comment type="caution">
    <text evidence="2">The sequence shown here is derived from an EMBL/GenBank/DDBJ whole genome shotgun (WGS) entry which is preliminary data.</text>
</comment>
<keyword evidence="1" id="KW-0472">Membrane</keyword>
<proteinExistence type="predicted"/>
<dbReference type="OrthoDB" id="5644612at2"/>
<dbReference type="AlphaFoldDB" id="A0A2G4RFP2"/>
<feature type="transmembrane region" description="Helical" evidence="1">
    <location>
        <begin position="303"/>
        <end position="324"/>
    </location>
</feature>
<keyword evidence="1" id="KW-1133">Transmembrane helix</keyword>
<protein>
    <submittedName>
        <fullName evidence="2">Uncharacterized protein</fullName>
    </submittedName>
</protein>
<feature type="transmembrane region" description="Helical" evidence="1">
    <location>
        <begin position="261"/>
        <end position="282"/>
    </location>
</feature>
<sequence>MAFLEAPVESSDIRLLKLLPLVILSCALVLVFPEFAMAESTLGGAIGHFGGNINGPFWKLLMVASLLSGLGCIYKGLKLLIMVADGRSHHVISYAPPTGMLIAGALLVAIPDTMNYGIASFFGYVTGYHGSTYDTFGNPSDCISSTTALTCAAKNVRTNIVPVFIQVSFVLMFLVGGWYLYTIILSAAHEVGSGRPLSRNLAFRGLVAFLMMNMSALMAFGLASLGSSDNPLTSTGFNGDSDMLSYTGSSNISIVQNYSELIGYTFAILAMFGVAAFWKGLFILKDVADGNARTGPGTAFMHMIFGAGLTSIKWLGGIATMSIFGRNLFN</sequence>
<keyword evidence="3" id="KW-1185">Reference proteome</keyword>
<gene>
    <name evidence="2" type="ORF">CSR02_01130</name>
</gene>
<feature type="transmembrane region" description="Helical" evidence="1">
    <location>
        <begin position="18"/>
        <end position="37"/>
    </location>
</feature>
<reference evidence="2 3" key="1">
    <citation type="submission" date="2017-10" db="EMBL/GenBank/DDBJ databases">
        <title>Genomic analysis of the genus Acetobacter.</title>
        <authorList>
            <person name="Kim K.H."/>
            <person name="Chun B.H."/>
            <person name="Son A.R."/>
            <person name="Jeon C.O."/>
        </authorList>
    </citation>
    <scope>NUCLEOTIDE SEQUENCE [LARGE SCALE GENOMIC DNA]</scope>
    <source>
        <strain evidence="2 3">LHT 2458</strain>
    </source>
</reference>
<feature type="transmembrane region" description="Helical" evidence="1">
    <location>
        <begin position="89"/>
        <end position="110"/>
    </location>
</feature>
<name>A0A2G4RFP2_9PROT</name>
<feature type="transmembrane region" description="Helical" evidence="1">
    <location>
        <begin position="57"/>
        <end position="77"/>
    </location>
</feature>
<evidence type="ECO:0000313" key="2">
    <source>
        <dbReference type="EMBL" id="PHY95367.1"/>
    </source>
</evidence>
<evidence type="ECO:0000313" key="3">
    <source>
        <dbReference type="Proteomes" id="UP000228751"/>
    </source>
</evidence>
<organism evidence="2 3">
    <name type="scientific">Acetobacter pomorum</name>
    <dbReference type="NCBI Taxonomy" id="65959"/>
    <lineage>
        <taxon>Bacteria</taxon>
        <taxon>Pseudomonadati</taxon>
        <taxon>Pseudomonadota</taxon>
        <taxon>Alphaproteobacteria</taxon>
        <taxon>Acetobacterales</taxon>
        <taxon>Acetobacteraceae</taxon>
        <taxon>Acetobacter</taxon>
    </lineage>
</organism>
<evidence type="ECO:0000256" key="1">
    <source>
        <dbReference type="SAM" id="Phobius"/>
    </source>
</evidence>
<feature type="transmembrane region" description="Helical" evidence="1">
    <location>
        <begin position="163"/>
        <end position="181"/>
    </location>
</feature>
<dbReference type="EMBL" id="PEBQ01000010">
    <property type="protein sequence ID" value="PHY95367.1"/>
    <property type="molecule type" value="Genomic_DNA"/>
</dbReference>
<keyword evidence="1" id="KW-0812">Transmembrane</keyword>